<comment type="caution">
    <text evidence="1">The sequence shown here is derived from an EMBL/GenBank/DDBJ whole genome shotgun (WGS) entry which is preliminary data.</text>
</comment>
<accession>A0ACC1MC82</accession>
<protein>
    <submittedName>
        <fullName evidence="1">Uncharacterized protein</fullName>
    </submittedName>
</protein>
<dbReference type="EMBL" id="JANJQO010003618">
    <property type="protein sequence ID" value="KAJ2957776.1"/>
    <property type="molecule type" value="Genomic_DNA"/>
</dbReference>
<sequence>MAATTVTQQSADAESSYTAAAYKLRDSTALGTPVPWSERAVDLFYRDFSLEDLDLQVKIPHDLLSHEHTAMVFCKMPAIVREHWVRSLRNTMRK</sequence>
<dbReference type="Proteomes" id="UP001143910">
    <property type="component" value="Unassembled WGS sequence"/>
</dbReference>
<keyword evidence="2" id="KW-1185">Reference proteome</keyword>
<evidence type="ECO:0000313" key="1">
    <source>
        <dbReference type="EMBL" id="KAJ2957776.1"/>
    </source>
</evidence>
<gene>
    <name evidence="1" type="ORF">NQ176_g11224</name>
</gene>
<proteinExistence type="predicted"/>
<name>A0ACC1MC82_9HYPO</name>
<evidence type="ECO:0000313" key="2">
    <source>
        <dbReference type="Proteomes" id="UP001143910"/>
    </source>
</evidence>
<reference evidence="1" key="1">
    <citation type="submission" date="2022-08" db="EMBL/GenBank/DDBJ databases">
        <title>Genome Sequence of Lecanicillium fungicola.</title>
        <authorList>
            <person name="Buettner E."/>
        </authorList>
    </citation>
    <scope>NUCLEOTIDE SEQUENCE</scope>
    <source>
        <strain evidence="1">Babe33</strain>
    </source>
</reference>
<organism evidence="1 2">
    <name type="scientific">Zarea fungicola</name>
    <dbReference type="NCBI Taxonomy" id="93591"/>
    <lineage>
        <taxon>Eukaryota</taxon>
        <taxon>Fungi</taxon>
        <taxon>Dikarya</taxon>
        <taxon>Ascomycota</taxon>
        <taxon>Pezizomycotina</taxon>
        <taxon>Sordariomycetes</taxon>
        <taxon>Hypocreomycetidae</taxon>
        <taxon>Hypocreales</taxon>
        <taxon>Cordycipitaceae</taxon>
        <taxon>Zarea</taxon>
    </lineage>
</organism>